<dbReference type="EMBL" id="FTOR01000005">
    <property type="protein sequence ID" value="SIT20657.1"/>
    <property type="molecule type" value="Genomic_DNA"/>
</dbReference>
<protein>
    <recommendedName>
        <fullName evidence="2">alpha-L-rhamnosidase</fullName>
        <ecNumber evidence="2">3.2.1.40</ecNumber>
    </recommendedName>
</protein>
<comment type="catalytic activity">
    <reaction evidence="1">
        <text>Hydrolysis of terminal non-reducing alpha-L-rhamnose residues in alpha-L-rhamnosides.</text>
        <dbReference type="EC" id="3.2.1.40"/>
    </reaction>
</comment>
<dbReference type="Gene3D" id="2.60.120.260">
    <property type="entry name" value="Galactose-binding domain-like"/>
    <property type="match status" value="2"/>
</dbReference>
<dbReference type="OrthoDB" id="9766741at2"/>
<dbReference type="KEGG" id="fln:FLA_1517"/>
<dbReference type="Pfam" id="PF17389">
    <property type="entry name" value="Bac_rhamnosid6H"/>
    <property type="match status" value="1"/>
</dbReference>
<accession>A0A173MDB4</accession>
<dbReference type="Gene3D" id="1.50.10.10">
    <property type="match status" value="1"/>
</dbReference>
<dbReference type="PANTHER" id="PTHR33307:SF6">
    <property type="entry name" value="ALPHA-RHAMNOSIDASE (EUROFUNG)-RELATED"/>
    <property type="match status" value="1"/>
</dbReference>
<dbReference type="InterPro" id="IPR013737">
    <property type="entry name" value="Bac_rhamnosid_N"/>
</dbReference>
<dbReference type="GO" id="GO:0005975">
    <property type="term" value="P:carbohydrate metabolic process"/>
    <property type="evidence" value="ECO:0007669"/>
    <property type="project" value="InterPro"/>
</dbReference>
<evidence type="ECO:0000259" key="7">
    <source>
        <dbReference type="Pfam" id="PF17390"/>
    </source>
</evidence>
<dbReference type="Pfam" id="PF17390">
    <property type="entry name" value="Bac_rhamnosid_C"/>
    <property type="match status" value="1"/>
</dbReference>
<feature type="domain" description="Alpha-L-rhamnosidase concanavalin-like" evidence="4">
    <location>
        <begin position="230"/>
        <end position="330"/>
    </location>
</feature>
<feature type="domain" description="Alpha-L-rhamnosidase C-terminal" evidence="7">
    <location>
        <begin position="680"/>
        <end position="753"/>
    </location>
</feature>
<dbReference type="RefSeq" id="WP_076379899.1">
    <property type="nucleotide sequence ID" value="NZ_AP017422.1"/>
</dbReference>
<dbReference type="Pfam" id="PF05592">
    <property type="entry name" value="Bac_rhamnosid"/>
    <property type="match status" value="1"/>
</dbReference>
<dbReference type="EC" id="3.2.1.40" evidence="2"/>
<dbReference type="InterPro" id="IPR035396">
    <property type="entry name" value="Bac_rhamnosid6H"/>
</dbReference>
<dbReference type="Proteomes" id="UP000186917">
    <property type="component" value="Unassembled WGS sequence"/>
</dbReference>
<dbReference type="SUPFAM" id="SSF48208">
    <property type="entry name" value="Six-hairpin glycosidases"/>
    <property type="match status" value="1"/>
</dbReference>
<feature type="domain" description="Bacterial alpha-L-rhamnosidase N-terminal" evidence="5">
    <location>
        <begin position="61"/>
        <end position="197"/>
    </location>
</feature>
<gene>
    <name evidence="8" type="ORF">SAMN05421788_10541</name>
</gene>
<evidence type="ECO:0000256" key="3">
    <source>
        <dbReference type="ARBA" id="ARBA00022801"/>
    </source>
</evidence>
<dbReference type="InterPro" id="IPR008902">
    <property type="entry name" value="Rhamnosid_concanavalin"/>
</dbReference>
<evidence type="ECO:0000259" key="4">
    <source>
        <dbReference type="Pfam" id="PF05592"/>
    </source>
</evidence>
<dbReference type="STRING" id="477680.SAMN05421788_10541"/>
<evidence type="ECO:0000259" key="5">
    <source>
        <dbReference type="Pfam" id="PF08531"/>
    </source>
</evidence>
<dbReference type="AlphaFoldDB" id="A0A173MDB4"/>
<dbReference type="InterPro" id="IPR008928">
    <property type="entry name" value="6-hairpin_glycosidase_sf"/>
</dbReference>
<keyword evidence="3" id="KW-0378">Hydrolase</keyword>
<feature type="domain" description="Alpha-L-rhamnosidase six-hairpin glycosidase" evidence="6">
    <location>
        <begin position="336"/>
        <end position="677"/>
    </location>
</feature>
<name>A0A173MDB4_9BACT</name>
<dbReference type="Pfam" id="PF08531">
    <property type="entry name" value="Bac_rhamnosid_N"/>
    <property type="match status" value="1"/>
</dbReference>
<organism evidence="8 9">
    <name type="scientific">Filimonas lacunae</name>
    <dbReference type="NCBI Taxonomy" id="477680"/>
    <lineage>
        <taxon>Bacteria</taxon>
        <taxon>Pseudomonadati</taxon>
        <taxon>Bacteroidota</taxon>
        <taxon>Chitinophagia</taxon>
        <taxon>Chitinophagales</taxon>
        <taxon>Chitinophagaceae</taxon>
        <taxon>Filimonas</taxon>
    </lineage>
</organism>
<reference evidence="9" key="1">
    <citation type="submission" date="2017-01" db="EMBL/GenBank/DDBJ databases">
        <authorList>
            <person name="Varghese N."/>
            <person name="Submissions S."/>
        </authorList>
    </citation>
    <scope>NUCLEOTIDE SEQUENCE [LARGE SCALE GENOMIC DNA]</scope>
    <source>
        <strain evidence="9">DSM 21054</strain>
    </source>
</reference>
<dbReference type="InterPro" id="IPR035398">
    <property type="entry name" value="Bac_rhamnosid_C"/>
</dbReference>
<evidence type="ECO:0000313" key="8">
    <source>
        <dbReference type="EMBL" id="SIT20657.1"/>
    </source>
</evidence>
<dbReference type="InterPro" id="IPR012341">
    <property type="entry name" value="6hp_glycosidase-like_sf"/>
</dbReference>
<evidence type="ECO:0000313" key="9">
    <source>
        <dbReference type="Proteomes" id="UP000186917"/>
    </source>
</evidence>
<dbReference type="PANTHER" id="PTHR33307">
    <property type="entry name" value="ALPHA-RHAMNOSIDASE (EUROFUNG)"/>
    <property type="match status" value="1"/>
</dbReference>
<proteinExistence type="predicted"/>
<evidence type="ECO:0000259" key="6">
    <source>
        <dbReference type="Pfam" id="PF17389"/>
    </source>
</evidence>
<dbReference type="Gene3D" id="2.60.420.10">
    <property type="entry name" value="Maltose phosphorylase, domain 3"/>
    <property type="match status" value="1"/>
</dbReference>
<dbReference type="InterPro" id="IPR016007">
    <property type="entry name" value="Alpha_rhamnosid"/>
</dbReference>
<keyword evidence="9" id="KW-1185">Reference proteome</keyword>
<dbReference type="PIRSF" id="PIRSF010631">
    <property type="entry name" value="A-rhamnsds"/>
    <property type="match status" value="1"/>
</dbReference>
<dbReference type="GO" id="GO:0030596">
    <property type="term" value="F:alpha-L-rhamnosidase activity"/>
    <property type="evidence" value="ECO:0007669"/>
    <property type="project" value="UniProtKB-EC"/>
</dbReference>
<sequence length="765" mass="86261">MKLASTLRTQILYLFGLLCIGCSLYAQPVVTWKARWIEAGYPEDSVHRPAIYFHKAFILNKKVKSARVYITSRGLYEGQVNRQRIGQAYLTPGWTSYNKRLQYQEYDVTSLVKTGANAWNVCLGDGWYRGAMGFNAHRDRYGKSLALLCQLEITYQNGKKDIICSDSSWACSEGPIRSAEIYAGETVDARVQAVYDKPVRITNYPYDNIIATENELITRHETFKPLPIITTPKGEKVIDFGQNLTGWVMVKARGKAGSVITIRHAEVLDKAGNFYTENLRSAQATATYTLAGTGEELLEPHFTYFGFRYIAVEGYPGELNPDDFTAVALYSDMKPTGFFECSNPLLNQLQHNIQWGQRGNFLDVPTDCPQRDERLGWTGDAQVFFRTAAFNFDVKKFFSKWLKDVAADQRADGGVPWVVPNCIGYYGSSAGWGDVATIIPWNMYLVYGDKQVLENQYTSMKGWVDYMTLNSNDDLWNKGGHFGDWLSYRSPDDDGSDAITDKYQIAQCFYAYSTQLLSNAASVLGKTEDVKKYEALLSRIKAAFNREYVTASGRLVSNTQTAYVLALEFDLLPEQLRPTAARYLVDNIRAYSNHLTTGFLGTPYLCHVLSRFGYTDVAYQLLLQETFPSWLYPVKKGATTIWERWDGIKTDGSFQTERMNSFNHYAYGAIGDWMYRVMAGINTDSSAPGYKKIIIKPQPGGGLTYCKAGLQTQYGSVSVHWRIESNHVVLDVEVPENTTATVYVPDVKGSVIKMAEVKSGKHHFE</sequence>
<evidence type="ECO:0000256" key="2">
    <source>
        <dbReference type="ARBA" id="ARBA00012652"/>
    </source>
</evidence>
<evidence type="ECO:0000256" key="1">
    <source>
        <dbReference type="ARBA" id="ARBA00001445"/>
    </source>
</evidence>